<gene>
    <name evidence="2" type="ORF">S01H1_71633</name>
</gene>
<dbReference type="EMBL" id="BARS01047711">
    <property type="protein sequence ID" value="GAG29200.1"/>
    <property type="molecule type" value="Genomic_DNA"/>
</dbReference>
<protein>
    <recommendedName>
        <fullName evidence="3">Outer membrane protein beta-barrel domain-containing protein</fullName>
    </recommendedName>
</protein>
<feature type="non-terminal residue" evidence="2">
    <location>
        <position position="1"/>
    </location>
</feature>
<comment type="caution">
    <text evidence="2">The sequence shown here is derived from an EMBL/GenBank/DDBJ whole genome shotgun (WGS) entry which is preliminary data.</text>
</comment>
<feature type="compositionally biased region" description="Acidic residues" evidence="1">
    <location>
        <begin position="1"/>
        <end position="12"/>
    </location>
</feature>
<dbReference type="Pfam" id="PF10082">
    <property type="entry name" value="BBP2_2"/>
    <property type="match status" value="1"/>
</dbReference>
<accession>X0WEV3</accession>
<feature type="region of interest" description="Disordered" evidence="1">
    <location>
        <begin position="1"/>
        <end position="22"/>
    </location>
</feature>
<reference evidence="2" key="1">
    <citation type="journal article" date="2014" name="Front. Microbiol.">
        <title>High frequency of phylogenetically diverse reductive dehalogenase-homologous genes in deep subseafloor sedimentary metagenomes.</title>
        <authorList>
            <person name="Kawai M."/>
            <person name="Futagami T."/>
            <person name="Toyoda A."/>
            <person name="Takaki Y."/>
            <person name="Nishi S."/>
            <person name="Hori S."/>
            <person name="Arai W."/>
            <person name="Tsubouchi T."/>
            <person name="Morono Y."/>
            <person name="Uchiyama I."/>
            <person name="Ito T."/>
            <person name="Fujiyama A."/>
            <person name="Inagaki F."/>
            <person name="Takami H."/>
        </authorList>
    </citation>
    <scope>NUCLEOTIDE SEQUENCE</scope>
    <source>
        <strain evidence="2">Expedition CK06-06</strain>
    </source>
</reference>
<proteinExistence type="predicted"/>
<name>X0WEV3_9ZZZZ</name>
<dbReference type="AlphaFoldDB" id="X0WEV3"/>
<dbReference type="InterPro" id="IPR018759">
    <property type="entry name" value="BBP2_2"/>
</dbReference>
<sequence length="194" mass="22501">AGYEWTDIDYDKEDQSTSPISDSEEQRYYVGLDWEITAKSRGRVKLGRNTKEFDDSVLGKDREYLVELQLSHQLTPKTTVDVNGFRRPVETSISETAYSLIYQLKAVLTHQFTHKISGGLDCGYKYEKFKGDLTYGGETKERRDDLFSVTPSLSYQIKRWLSTRLDYIYEKRDSNFSDFSYSTHTVSVMLKAAF</sequence>
<evidence type="ECO:0008006" key="3">
    <source>
        <dbReference type="Google" id="ProtNLM"/>
    </source>
</evidence>
<evidence type="ECO:0000313" key="2">
    <source>
        <dbReference type="EMBL" id="GAG29200.1"/>
    </source>
</evidence>
<evidence type="ECO:0000256" key="1">
    <source>
        <dbReference type="SAM" id="MobiDB-lite"/>
    </source>
</evidence>
<organism evidence="2">
    <name type="scientific">marine sediment metagenome</name>
    <dbReference type="NCBI Taxonomy" id="412755"/>
    <lineage>
        <taxon>unclassified sequences</taxon>
        <taxon>metagenomes</taxon>
        <taxon>ecological metagenomes</taxon>
    </lineage>
</organism>